<evidence type="ECO:0008006" key="3">
    <source>
        <dbReference type="Google" id="ProtNLM"/>
    </source>
</evidence>
<organism evidence="1 2">
    <name type="scientific">Mesomycoplasma hyorhinis</name>
    <name type="common">Mycoplasma hyorhinis</name>
    <dbReference type="NCBI Taxonomy" id="2100"/>
    <lineage>
        <taxon>Bacteria</taxon>
        <taxon>Bacillati</taxon>
        <taxon>Mycoplasmatota</taxon>
        <taxon>Mycoplasmoidales</taxon>
        <taxon>Metamycoplasmataceae</taxon>
        <taxon>Mesomycoplasma</taxon>
    </lineage>
</organism>
<dbReference type="EMBL" id="QQQW01000014">
    <property type="protein sequence ID" value="MXR43834.1"/>
    <property type="molecule type" value="Genomic_DNA"/>
</dbReference>
<proteinExistence type="predicted"/>
<dbReference type="Proteomes" id="UP001193384">
    <property type="component" value="Unassembled WGS sequence"/>
</dbReference>
<sequence>MSKKTVIKNSSKKLRTTIAATGVLLGASVASLPFLFKIATGSEVQVENFESFNVSRHSAEFNFDLKSNQAGLISKLKKNVDQSFVMLFLDSNNVIREQKAVKWLEHKQKFSVETNNLDAGSLYTIRLLNLSDRKSDLVNFVFSQNANYIVTKPEISFSLFSTHLSSSTVKLGFSDQQDILKDKEIRVEYKQKSDEAKSSTKLTQVLTTTDNRKNNHFVEFSLDNLKRASDYEILGVYFKDKALENIPSNWEKIDFSSKASNLFSTSAPFATLSQIEQTAMTSTTADISLIFETVDPTINAKEVIVEYYWQNEDGSYAFRAIPNLTIEKKADNSKNVYEIKNIHITDLNEGGKFGISRIYTKDNKEVNVRLDNDKVFNFYTQAVVKSIRNEEAETSANLTVEFVDKQESLNNKKAKIFYKEVKEDGTVDGQPELVVEGQLVGSILRVQPKNLKKLQKYQIEKIEVEDFLNVSTKKPQLQVLDFASSFDDKEKTFKTNVKSAEIQKITFSDNTETAIKTKLEFKADDKFLEYYQAQLQYAVVAAQDVKDETNFLTSDTYQDFKKEADGKFTIDFSLDKLQSGNAFIIKGLKLVPKQNLNKKNLSLNNLETTFNPLMDGTSLLFYTLPVISDIIFTQNKTSANLNIVFDNAYPEDAPNSFFTKDKNKKIRAKVYYKLYGGNNNATNNAADTQEHSVDATIFQNGINNLEIKNLTGARIYQITKVEVLDNYTSSKKDKDILAVSTALDNDKKFFSTVAETISVTKIENIHRDQDNSTITVSLSKNATDILKNKTVILRYNKLGSNETKEVETTLKQPITNPDTPQLEFKATNLELGTKYIVNSIKLKSDLAPNQTNTNKDSALLTQILFDKNIKTTDKAFFTSSGILDISYKNDIERTIGVVIQLADALGEYKDKYAVLNYKLMEQTGVILNQPQQEQRSLVAPIINNRVVFNLTDLVKKGKYQLIENQGLEIVDNPRQTQVTTLADANNHKYVPFKKDLVTTDQEKQKSQYFNTIPKTANIDSITNESTTKNSATFKVKLNALDSYLNGQKITVSYRKLGSASTLLIQTTTLQAVSNDEATFNLQNLDDGSKYNIVSFEKATKDSEPIIFYTNSVDNDHKILTTKATLKDVQVDTSKEATAKITLRFNDSAQEIIGKKAIKVTITNQQNRNLTKELTVEDNLPFYTFRFDNLSKTDQYKITKIEVADKKQPTSFADILRPTKQDQEKEIINNFTFRVTASKAVVEKVEFLDTQTNSTKVKLTFDKDSQFIQGQKVKITYTNLSDAQNKKEIIANPVEVQQNSDVKKVVEFDLDQLKSGDKYQILNVELVDDPQKPIDGKNNDFSIVFSTAVDSQANLEKRFFVPTPSIETINWEQPTETGFKINFKLYDNSGSFNNRKARITYKDKDNPGAQIQTTGTNLVAVQNSNFSINLDGLTKAKNYKIEKIEISNDSQGTQFTELAGFTALDIAKKEQYLNPWTTEVSSIDTTTAFVQNSEKNSATIKLNFKATDTFLVGRKLKITLKANAKDAIDTIVEATVINSNGTAAINDHSLQNLEPATIYKIVKIEDVSNAQEAKNHPKLKNIFFASNITDEQRLLVTKPVVTGIKIVNNGETARTIYISLKDPLKNFSSDARSFEGKKLRITYERKKSNLGTSIWSQEVNIVNSNAKLELSNLTKDETYVIKSVEWTDATPTTHRTRRTTATFTSFYLWKLGQNGQPGSAITEQERTFHVMPTTATTSSLSFASVTNNSAKVLVSFDQADSFLNTNNTYSQHLQLRYLASGSGQIQSANLVYQQQSKKFEADLSNLPYGSNIIVTGISYTKQTNTSDLKISFDDTSQKNKIFGTLPAVSKIENKSDPNSETNWNIDVFFKDTPRKLEGHKVVLKYQKVNISNQQEQIQGQELHSSEFEVKNSRVEINLSNLDKYQNYKILGLYWKPSDKNNATINDDSIFIPTSDLVKNFEKKHQNLDQELQKTNQSALLQSEKTGQIFKTIPKTQSITNIEYKSITYNSANLEVIFNTADNNYLDQYTKVELKYRNVNKTSSALTTITATATKDNQTNTYKAKFNLLNLEVGQYEITSIEYQQGQKVNRIRYTQTQTFQQEQVNADNPENVRIEFGPSVLPTQKIFTTLTSIKQILIPSNEVGDTSARVEVELNDTSGIFNGSILSLKVHKKNEPDQMLQSQDALVISSSSSSSSRAIFSLDNLDKNTQYEVAEVRLKQNQKDLKLEKETQTSSNSHNLFQQEFTTSAKHATITKIIDESNQLQNQEKISKAKVKLEFDAKDKFLKDKNIQLYLKYTAILEGNSYYSTQSHTVTQDGSKYTVEYSLDNLSAGSPYKIDGLFMTNQEQENAKGLTSSQISTLIDIDPSQQNNQIFKTEVAISKIQTSTSETAANVLVTLANSQNKEFTNTATIVYKKEGQTQTTQVTNVIKQSNSQFLFSLTNLDKVQKYEIQEIKLETQGSNQQVAYNFDTNFNADQKKFETDIDNVNIAVSANMQNQDTTGNFILQVNENEKNIFNKYEVLINYQAVDKSEAQQQISWTNLTQNNQQFQVSNLSNGQQYQITNIQLKLKDSLRNTDSKLLQVIPVTITNPEPTIQNTILTNTSIKSISSVSTVEKQANITIELNNNNQLIKNSQYMKLTYQLIKEGTTVSAAPELHTNSNFIASDNKVVFNLDQLQKGSQYKIIKLEHTFNSQTSAIKFATNITEDEKTFNVLATTADIINLHYEQITSTSAKVKVTLKEDNKFLLTNDDDISLVYKNANDNIIFTTQPSRLTNKNSQLEIEYDLRDLQPGTKYEIDKIISLKNSISVSQDPTIQNTYNINTANRKEFYTNVEVSDIQLAQIANPNDNNNMVTRALDHTANIKVVFADREKTLVSNNNTNNVKLTIKQGSTIGLNNAPQSTTKEVEAQVKFDNTHSQVYAEFNLTSLVKWTNYSVESVTLLNPAQNAQSTTNPVINFDAEFNQGREKASKKHFQTSGDVVDFEKNIQAVDIFNPRNTSVILEVNELNAQIMKGHSYHLEFKDIESNKTYKSDEFATVRNDYQDSFGGTSLRGKNILKFNISKNYISATDQPNVKVDIQEGKKFQVTAITEVSQNRNTRKIAVGIPNANDAAVLNGTQTNTNIDGTNGNDNNKILFQTIYDYPTVENLSAGDTTYQNGKWKTTLKLKFNDPNDTLKSNKQFIGNTKNWFMEKAVIKVSFNNTNLYLNWTKDNTNSASQNGYDVKNPSFDQTPGQKILSFDLEASDIKNLINKDIKVSVVRASYLWVAANSFDDAVFSDAFTSHLKNADGITKTVYGEEIKTQIKPKLYIEQATSTVNYDKDLFGFTIAVYDPTGLIKTTNDQENKWANDRLTLEKVNSQSFNLHFNPGDLKVSNSSYNRRLINATQENVWAGTKVIPRIFDEHASLNAPNIIRMPRISINNPLTTSGSFKYVRTLSAADYKRQENLGDVNNKQVFGDNYAFVTFFYDLNSVNLNQYGSNIAELELSKIKILEDTHNSTTSNLTIYNPSGRKRWLIDPVTNLNEFIGPTNGNFNNLRKNSNPIDLIKANQSNSQSLSYSSNNTSSSNNVINQKLTSKLYIKKWTYSTASQINNVKVFLSRPNNFSAPSGWNNWAALAVFMDEDGNLYFAGDDLDFPSNLFRAGIFTNQNEVILNFSLKVNTFSNKKLTFLGVWVKRTDGNGWGADYTPSQFLIDPTKIYTIHRTIQIK</sequence>
<accession>A0ABD6IE06</accession>
<evidence type="ECO:0000313" key="1">
    <source>
        <dbReference type="EMBL" id="MXR43834.1"/>
    </source>
</evidence>
<comment type="caution">
    <text evidence="1">The sequence shown here is derived from an EMBL/GenBank/DDBJ whole genome shotgun (WGS) entry which is preliminary data.</text>
</comment>
<reference evidence="1 2" key="1">
    <citation type="submission" date="2018-07" db="EMBL/GenBank/DDBJ databases">
        <title>Genetic characterization of Mycoplasma hyopneumoniae, M. hyorhinis and M. flocculare isolates through whole genome sequencing analysis: comparative analysis of sequence types and putative genes involved in virulence.</title>
        <authorList>
            <person name="Fourour S."/>
            <person name="Lucas P."/>
            <person name="Touzain F."/>
            <person name="Tocqueville V."/>
            <person name="Kempf I."/>
            <person name="Marois-Crehan C."/>
        </authorList>
    </citation>
    <scope>NUCLEOTIDE SEQUENCE [LARGE SCALE GENOMIC DNA]</scope>
    <source>
        <strain evidence="1 2">MHR389</strain>
    </source>
</reference>
<protein>
    <recommendedName>
        <fullName evidence="3">DUF1410 domain-containing protein</fullName>
    </recommendedName>
</protein>
<gene>
    <name evidence="1" type="ORF">DR101_02655</name>
</gene>
<evidence type="ECO:0000313" key="2">
    <source>
        <dbReference type="Proteomes" id="UP001193384"/>
    </source>
</evidence>
<dbReference type="RefSeq" id="WP_160615031.1">
    <property type="nucleotide sequence ID" value="NZ_QQQW01000014.1"/>
</dbReference>
<name>A0ABD6IE06_MESHY</name>